<organism evidence="12 13">
    <name type="scientific">Thecamonas trahens ATCC 50062</name>
    <dbReference type="NCBI Taxonomy" id="461836"/>
    <lineage>
        <taxon>Eukaryota</taxon>
        <taxon>Apusozoa</taxon>
        <taxon>Apusomonadida</taxon>
        <taxon>Apusomonadidae</taxon>
        <taxon>Thecamonas</taxon>
    </lineage>
</organism>
<comment type="cofactor">
    <cofactor evidence="1">
        <name>Mn(2+)</name>
        <dbReference type="ChEBI" id="CHEBI:29035"/>
    </cofactor>
</comment>
<dbReference type="Proteomes" id="UP000054408">
    <property type="component" value="Unassembled WGS sequence"/>
</dbReference>
<evidence type="ECO:0000256" key="4">
    <source>
        <dbReference type="ARBA" id="ARBA00022722"/>
    </source>
</evidence>
<protein>
    <recommendedName>
        <fullName evidence="14">Endonuclease/exonuclease/phosphatase domain-containing protein</fullName>
    </recommendedName>
</protein>
<evidence type="ECO:0000313" key="13">
    <source>
        <dbReference type="Proteomes" id="UP000054408"/>
    </source>
</evidence>
<dbReference type="SUPFAM" id="SSF56219">
    <property type="entry name" value="DNase I-like"/>
    <property type="match status" value="1"/>
</dbReference>
<dbReference type="InterPro" id="IPR051547">
    <property type="entry name" value="TDP2-like"/>
</dbReference>
<evidence type="ECO:0000313" key="12">
    <source>
        <dbReference type="EMBL" id="KNC55800.1"/>
    </source>
</evidence>
<evidence type="ECO:0000256" key="2">
    <source>
        <dbReference type="ARBA" id="ARBA00001946"/>
    </source>
</evidence>
<sequence length="654" mass="72054">MAANELYRPSFAKTLARLNADIAAYVVNSKCSGCGRRECAASSGEDHTSYSSDGEADATESDSPRAHEEADGKKKKKRISMWEVCPVVVMRVVTRQLKTRRSRWKLLVGHTIAEERFLASGRALPSNQEPLPTPNQVFSIIGSGEVEEHIDISRAVKMSILTWNVCWTSPCVAERMHEMGKEIAELAPMFVALQEIRLTDFGSTYDLLCTEPWADQYDLFVRNDVALDSVTLWGVRKVAEVHVIGHAVTAFESSHERAMQTLVVAVGGRDGPRLALTTLHAESMKEGATCRMRQIRSTLVERDADERIFIFGSNGPNGISDNMHTGDIGVDVSFVCGDLNVRHHEWDRIKRLAGLLNWTDVRSGDTWTSDNALNRNSFERGTHFRHRFDRILYSTNRHGGKWEMASAGYAAGSRLPELVSQATPDKPAFLDMDPDVFAQVLDLLRQRTAYLLPSDSIEAARVLLAAHELGIAPEILQPFAALPSLSLNAEASYVSPQKRSWSNRMETQKSLLVGSYPDEPIVLVEDVSSGTFAGQPISFVATRPFVLHNEMYVAGGVDGARSIENCTFILWRGRDSNAGGTISTVSSAIDRGVQASLTLEEPLFVDKGDELSFSLVCKSVVPYGESEVTLVGLGLWATAQPLVHDGLAVLFREV</sequence>
<reference evidence="12 13" key="1">
    <citation type="submission" date="2010-05" db="EMBL/GenBank/DDBJ databases">
        <title>The Genome Sequence of Thecamonas trahens ATCC 50062.</title>
        <authorList>
            <consortium name="The Broad Institute Genome Sequencing Platform"/>
            <person name="Russ C."/>
            <person name="Cuomo C."/>
            <person name="Shea T."/>
            <person name="Young S.K."/>
            <person name="Zeng Q."/>
            <person name="Koehrsen M."/>
            <person name="Haas B."/>
            <person name="Borodovsky M."/>
            <person name="Guigo R."/>
            <person name="Alvarado L."/>
            <person name="Berlin A."/>
            <person name="Bochicchio J."/>
            <person name="Borenstein D."/>
            <person name="Chapman S."/>
            <person name="Chen Z."/>
            <person name="Freedman E."/>
            <person name="Gellesch M."/>
            <person name="Goldberg J."/>
            <person name="Griggs A."/>
            <person name="Gujja S."/>
            <person name="Heilman E."/>
            <person name="Heiman D."/>
            <person name="Hepburn T."/>
            <person name="Howarth C."/>
            <person name="Jen D."/>
            <person name="Larson L."/>
            <person name="Mehta T."/>
            <person name="Park D."/>
            <person name="Pearson M."/>
            <person name="Roberts A."/>
            <person name="Saif S."/>
            <person name="Shenoy N."/>
            <person name="Sisk P."/>
            <person name="Stolte C."/>
            <person name="Sykes S."/>
            <person name="Thomson T."/>
            <person name="Walk T."/>
            <person name="White J."/>
            <person name="Yandava C."/>
            <person name="Burger G."/>
            <person name="Gray M.W."/>
            <person name="Holland P.W.H."/>
            <person name="King N."/>
            <person name="Lang F.B.F."/>
            <person name="Roger A.J."/>
            <person name="Ruiz-Trillo I."/>
            <person name="Lander E."/>
            <person name="Nusbaum C."/>
        </authorList>
    </citation>
    <scope>NUCLEOTIDE SEQUENCE [LARGE SCALE GENOMIC DNA]</scope>
    <source>
        <strain evidence="12 13">ATCC 50062</strain>
    </source>
</reference>
<evidence type="ECO:0000256" key="9">
    <source>
        <dbReference type="ARBA" id="ARBA00023204"/>
    </source>
</evidence>
<keyword evidence="7" id="KW-0378">Hydrolase</keyword>
<dbReference type="GeneID" id="25569264"/>
<dbReference type="AlphaFoldDB" id="A0A0L0DU57"/>
<dbReference type="GO" id="GO:0006302">
    <property type="term" value="P:double-strand break repair"/>
    <property type="evidence" value="ECO:0007669"/>
    <property type="project" value="TreeGrafter"/>
</dbReference>
<dbReference type="GO" id="GO:0046872">
    <property type="term" value="F:metal ion binding"/>
    <property type="evidence" value="ECO:0007669"/>
    <property type="project" value="UniProtKB-KW"/>
</dbReference>
<dbReference type="RefSeq" id="XP_013752825.1">
    <property type="nucleotide sequence ID" value="XM_013897371.1"/>
</dbReference>
<evidence type="ECO:0000256" key="3">
    <source>
        <dbReference type="ARBA" id="ARBA00004123"/>
    </source>
</evidence>
<feature type="compositionally biased region" description="Basic and acidic residues" evidence="11">
    <location>
        <begin position="62"/>
        <end position="72"/>
    </location>
</feature>
<gene>
    <name evidence="12" type="ORF">AMSG_11236</name>
</gene>
<keyword evidence="9" id="KW-0234">DNA repair</keyword>
<keyword evidence="4" id="KW-0540">Nuclease</keyword>
<evidence type="ECO:0000256" key="8">
    <source>
        <dbReference type="ARBA" id="ARBA00022842"/>
    </source>
</evidence>
<evidence type="ECO:0000256" key="11">
    <source>
        <dbReference type="SAM" id="MobiDB-lite"/>
    </source>
</evidence>
<feature type="compositionally biased region" description="Basic and acidic residues" evidence="11">
    <location>
        <begin position="37"/>
        <end position="48"/>
    </location>
</feature>
<name>A0A0L0DU57_THETB</name>
<dbReference type="GO" id="GO:0005634">
    <property type="term" value="C:nucleus"/>
    <property type="evidence" value="ECO:0007669"/>
    <property type="project" value="UniProtKB-SubCell"/>
</dbReference>
<proteinExistence type="predicted"/>
<dbReference type="Gene3D" id="3.60.10.10">
    <property type="entry name" value="Endonuclease/exonuclease/phosphatase"/>
    <property type="match status" value="1"/>
</dbReference>
<evidence type="ECO:0000256" key="10">
    <source>
        <dbReference type="ARBA" id="ARBA00023242"/>
    </source>
</evidence>
<keyword evidence="6" id="KW-0227">DNA damage</keyword>
<feature type="region of interest" description="Disordered" evidence="11">
    <location>
        <begin position="37"/>
        <end position="74"/>
    </location>
</feature>
<dbReference type="GO" id="GO:0003697">
    <property type="term" value="F:single-stranded DNA binding"/>
    <property type="evidence" value="ECO:0007669"/>
    <property type="project" value="TreeGrafter"/>
</dbReference>
<comment type="cofactor">
    <cofactor evidence="2">
        <name>Mg(2+)</name>
        <dbReference type="ChEBI" id="CHEBI:18420"/>
    </cofactor>
</comment>
<dbReference type="PANTHER" id="PTHR15822">
    <property type="entry name" value="TRAF AND TNF RECEPTOR-ASSOCIATED PROTEIN"/>
    <property type="match status" value="1"/>
</dbReference>
<evidence type="ECO:0000256" key="1">
    <source>
        <dbReference type="ARBA" id="ARBA00001936"/>
    </source>
</evidence>
<dbReference type="GO" id="GO:0004518">
    <property type="term" value="F:nuclease activity"/>
    <property type="evidence" value="ECO:0007669"/>
    <property type="project" value="UniProtKB-KW"/>
</dbReference>
<keyword evidence="10" id="KW-0539">Nucleus</keyword>
<evidence type="ECO:0000256" key="7">
    <source>
        <dbReference type="ARBA" id="ARBA00022801"/>
    </source>
</evidence>
<keyword evidence="13" id="KW-1185">Reference proteome</keyword>
<dbReference type="EMBL" id="GL349505">
    <property type="protein sequence ID" value="KNC55800.1"/>
    <property type="molecule type" value="Genomic_DNA"/>
</dbReference>
<keyword evidence="5" id="KW-0479">Metal-binding</keyword>
<evidence type="ECO:0008006" key="14">
    <source>
        <dbReference type="Google" id="ProtNLM"/>
    </source>
</evidence>
<evidence type="ECO:0000256" key="6">
    <source>
        <dbReference type="ARBA" id="ARBA00022763"/>
    </source>
</evidence>
<keyword evidence="8" id="KW-0460">Magnesium</keyword>
<dbReference type="InterPro" id="IPR036691">
    <property type="entry name" value="Endo/exonu/phosph_ase_sf"/>
</dbReference>
<dbReference type="GO" id="GO:0070260">
    <property type="term" value="F:5'-tyrosyl-DNA phosphodiesterase activity"/>
    <property type="evidence" value="ECO:0007669"/>
    <property type="project" value="TreeGrafter"/>
</dbReference>
<accession>A0A0L0DU57</accession>
<dbReference type="PANTHER" id="PTHR15822:SF4">
    <property type="entry name" value="TYROSYL-DNA PHOSPHODIESTERASE 2"/>
    <property type="match status" value="1"/>
</dbReference>
<evidence type="ECO:0000256" key="5">
    <source>
        <dbReference type="ARBA" id="ARBA00022723"/>
    </source>
</evidence>
<dbReference type="GO" id="GO:0005737">
    <property type="term" value="C:cytoplasm"/>
    <property type="evidence" value="ECO:0007669"/>
    <property type="project" value="TreeGrafter"/>
</dbReference>
<comment type="subcellular location">
    <subcellularLocation>
        <location evidence="3">Nucleus</location>
    </subcellularLocation>
</comment>